<gene>
    <name evidence="3" type="ORF">TvY486_0044100</name>
</gene>
<accession>F9WV93</accession>
<dbReference type="Proteomes" id="UP000009027">
    <property type="component" value="Unassembled WGS sequence"/>
</dbReference>
<dbReference type="AlphaFoldDB" id="F9WV93"/>
<organism evidence="3 4">
    <name type="scientific">Trypanosoma vivax (strain Y486)</name>
    <dbReference type="NCBI Taxonomy" id="1055687"/>
    <lineage>
        <taxon>Eukaryota</taxon>
        <taxon>Discoba</taxon>
        <taxon>Euglenozoa</taxon>
        <taxon>Kinetoplastea</taxon>
        <taxon>Metakinetoplastina</taxon>
        <taxon>Trypanosomatida</taxon>
        <taxon>Trypanosomatidae</taxon>
        <taxon>Trypanosoma</taxon>
        <taxon>Duttonella</taxon>
    </lineage>
</organism>
<feature type="signal peptide" evidence="2">
    <location>
        <begin position="1"/>
        <end position="27"/>
    </location>
</feature>
<name>F9WV93_TRYVY</name>
<sequence length="379" mass="42678">MKCRSARASAWLYAFFWLLPATSVVICANGNERCLQQSGYNQAECAVAKLLWAWLKLAKKAGDRAADAVKAVENLQQRERALSSKMSQLLERTGMNLRLWQRGRTRQIESIRATLLELNKTFNNERERRRDAYNRTVQKARASAEANVDAYYAINIGSQLLRTVANGYEVINLTYDGVREQLGRMRISATNCKDDGQVSRILEELPATAASMEPLENWKAIAVKVLKEAATALEKTAQSCSFSLRSLSENKNMMIEAIEKVVDKLNLTLKEYDAIEMAINETESIATAKEAILDSEDRRIMNEVKQLRKDLCDTVQKSERLGMELHNAKKTLGGSSKRRCSLECADEKNDGESKTACRPRWKDGGSALRIGEKYCTCLE</sequence>
<protein>
    <submittedName>
        <fullName evidence="3">Uncharacterized protein</fullName>
    </submittedName>
</protein>
<evidence type="ECO:0000313" key="4">
    <source>
        <dbReference type="Proteomes" id="UP000009027"/>
    </source>
</evidence>
<keyword evidence="2" id="KW-0732">Signal</keyword>
<proteinExistence type="predicted"/>
<feature type="coiled-coil region" evidence="1">
    <location>
        <begin position="58"/>
        <end position="128"/>
    </location>
</feature>
<dbReference type="VEuPathDB" id="TriTrypDB:TvY486_0044100"/>
<evidence type="ECO:0000313" key="3">
    <source>
        <dbReference type="EMBL" id="CCD21499.1"/>
    </source>
</evidence>
<evidence type="ECO:0000256" key="2">
    <source>
        <dbReference type="SAM" id="SignalP"/>
    </source>
</evidence>
<evidence type="ECO:0000256" key="1">
    <source>
        <dbReference type="SAM" id="Coils"/>
    </source>
</evidence>
<keyword evidence="4" id="KW-1185">Reference proteome</keyword>
<reference evidence="3 4" key="1">
    <citation type="journal article" date="2012" name="Proc. Natl. Acad. Sci. U.S.A.">
        <title>Antigenic diversity is generated by distinct evolutionary mechanisms in African trypanosome species.</title>
        <authorList>
            <person name="Jackson A.P."/>
            <person name="Berry A."/>
            <person name="Aslett M."/>
            <person name="Allison H.C."/>
            <person name="Burton P."/>
            <person name="Vavrova-Anderson J."/>
            <person name="Brown R."/>
            <person name="Browne H."/>
            <person name="Corton N."/>
            <person name="Hauser H."/>
            <person name="Gamble J."/>
            <person name="Gilderthorp R."/>
            <person name="Marcello L."/>
            <person name="McQuillan J."/>
            <person name="Otto T.D."/>
            <person name="Quail M.A."/>
            <person name="Sanders M.J."/>
            <person name="van Tonder A."/>
            <person name="Ginger M.L."/>
            <person name="Field M.C."/>
            <person name="Barry J.D."/>
            <person name="Hertz-Fowler C."/>
            <person name="Berriman M."/>
        </authorList>
    </citation>
    <scope>NUCLEOTIDE SEQUENCE</scope>
    <source>
        <strain evidence="3 4">Y486</strain>
    </source>
</reference>
<dbReference type="EMBL" id="CAEX01007782">
    <property type="protein sequence ID" value="CCD21499.1"/>
    <property type="molecule type" value="Genomic_DNA"/>
</dbReference>
<feature type="chain" id="PRO_5003395380" evidence="2">
    <location>
        <begin position="28"/>
        <end position="379"/>
    </location>
</feature>
<keyword evidence="1" id="KW-0175">Coiled coil</keyword>